<keyword evidence="1" id="KW-0472">Membrane</keyword>
<dbReference type="RefSeq" id="WP_090068071.1">
    <property type="nucleotide sequence ID" value="NZ_FOVR01000001.1"/>
</dbReference>
<dbReference type="Proteomes" id="UP000199236">
    <property type="component" value="Unassembled WGS sequence"/>
</dbReference>
<dbReference type="EMBL" id="FOVR01000001">
    <property type="protein sequence ID" value="SFN55133.1"/>
    <property type="molecule type" value="Genomic_DNA"/>
</dbReference>
<evidence type="ECO:0000256" key="1">
    <source>
        <dbReference type="SAM" id="Phobius"/>
    </source>
</evidence>
<dbReference type="OrthoDB" id="9876754at2"/>
<evidence type="ECO:0000313" key="2">
    <source>
        <dbReference type="EMBL" id="SFN55133.1"/>
    </source>
</evidence>
<gene>
    <name evidence="2" type="ORF">SAMN04488056_101272</name>
</gene>
<feature type="transmembrane region" description="Helical" evidence="1">
    <location>
        <begin position="44"/>
        <end position="62"/>
    </location>
</feature>
<keyword evidence="3" id="KW-1185">Reference proteome</keyword>
<keyword evidence="1" id="KW-0812">Transmembrane</keyword>
<name>A0A1I4ZYE2_9HYPH</name>
<proteinExistence type="predicted"/>
<reference evidence="2 3" key="1">
    <citation type="submission" date="2016-10" db="EMBL/GenBank/DDBJ databases">
        <authorList>
            <person name="de Groot N.N."/>
        </authorList>
    </citation>
    <scope>NUCLEOTIDE SEQUENCE [LARGE SCALE GENOMIC DNA]</scope>
    <source>
        <strain evidence="2 3">CGMCC 1.9157</strain>
    </source>
</reference>
<dbReference type="AlphaFoldDB" id="A0A1I4ZYE2"/>
<sequence length="76" mass="8775">MRFTVSTKALLGLLFTVTFFWETLSLLGSHGEFSSLHFEANSERFLLIVPAMTILWLLRHLLPCRAHKDETPWQGD</sequence>
<accession>A0A1I4ZYE2</accession>
<protein>
    <submittedName>
        <fullName evidence="2">Uncharacterized protein</fullName>
    </submittedName>
</protein>
<keyword evidence="1" id="KW-1133">Transmembrane helix</keyword>
<evidence type="ECO:0000313" key="3">
    <source>
        <dbReference type="Proteomes" id="UP000199236"/>
    </source>
</evidence>
<organism evidence="2 3">
    <name type="scientific">Cohaesibacter marisflavi</name>
    <dbReference type="NCBI Taxonomy" id="655353"/>
    <lineage>
        <taxon>Bacteria</taxon>
        <taxon>Pseudomonadati</taxon>
        <taxon>Pseudomonadota</taxon>
        <taxon>Alphaproteobacteria</taxon>
        <taxon>Hyphomicrobiales</taxon>
        <taxon>Cohaesibacteraceae</taxon>
    </lineage>
</organism>